<gene>
    <name evidence="3" type="ORF">Thpro_021734</name>
</gene>
<keyword evidence="1" id="KW-0812">Transmembrane</keyword>
<keyword evidence="4" id="KW-1185">Reference proteome</keyword>
<accession>A0A1A6C4B6</accession>
<evidence type="ECO:0000259" key="2">
    <source>
        <dbReference type="Pfam" id="PF01494"/>
    </source>
</evidence>
<evidence type="ECO:0000313" key="4">
    <source>
        <dbReference type="Proteomes" id="UP000029273"/>
    </source>
</evidence>
<feature type="transmembrane region" description="Helical" evidence="1">
    <location>
        <begin position="411"/>
        <end position="428"/>
    </location>
</feature>
<dbReference type="SUPFAM" id="SSF51905">
    <property type="entry name" value="FAD/NAD(P)-binding domain"/>
    <property type="match status" value="1"/>
</dbReference>
<dbReference type="PANTHER" id="PTHR43747:SF1">
    <property type="entry name" value="SLR1998 PROTEIN"/>
    <property type="match status" value="1"/>
</dbReference>
<dbReference type="PANTHER" id="PTHR43747">
    <property type="entry name" value="FAD-BINDING PROTEIN"/>
    <property type="match status" value="1"/>
</dbReference>
<dbReference type="EMBL" id="JQSG02000003">
    <property type="protein sequence ID" value="OBS09406.1"/>
    <property type="molecule type" value="Genomic_DNA"/>
</dbReference>
<organism evidence="3 4">
    <name type="scientific">Acidihalobacter prosperus</name>
    <dbReference type="NCBI Taxonomy" id="160660"/>
    <lineage>
        <taxon>Bacteria</taxon>
        <taxon>Pseudomonadati</taxon>
        <taxon>Pseudomonadota</taxon>
        <taxon>Gammaproteobacteria</taxon>
        <taxon>Chromatiales</taxon>
        <taxon>Ectothiorhodospiraceae</taxon>
        <taxon>Acidihalobacter</taxon>
    </lineage>
</organism>
<dbReference type="InterPro" id="IPR002938">
    <property type="entry name" value="FAD-bd"/>
</dbReference>
<proteinExistence type="predicted"/>
<evidence type="ECO:0000256" key="1">
    <source>
        <dbReference type="SAM" id="Phobius"/>
    </source>
</evidence>
<dbReference type="Gene3D" id="3.50.50.60">
    <property type="entry name" value="FAD/NAD(P)-binding domain"/>
    <property type="match status" value="1"/>
</dbReference>
<dbReference type="AlphaFoldDB" id="A0A1A6C4B6"/>
<sequence length="449" mass="50845">MDEMNEALDAIHECDVVVIGGGPAGATTAARLAERGRRVVLLEKGRHPRFHIGESLLPMTLPLLESLGVLDEVHAQIGLLKPGAEFNSDTHPNRRQVYYFREAWDKRYPYAYEVRRSEFDEVLFRNAARKGADVRESMRVNGIEFRGGGGARVRAIDEAGTEHVWDTRFVIDASGRDTLLSRRFGLRERNPAHNSAALFGHFRNVKRREGDDAGNISVYWFEHGWFWMIPLRDGTMSVGAVCWPEYLRRRDCPPAEYLMRTIALSPGMQARMVGAELVGEVQATGNFTYLSKTAYGRDYLLVGDAFAFLDPVFSSGVHLAITGGFEAAATVDAILDRPGDAARLCARYERRLRRGMKVFSWFIYRFNTPAMQNLFLSPRNTFRMLEGVTTLLAGDVFRRTPVDISIGLFKFVYYVTALAHLPATWAVWRRRRRNRALVFEGGTLPVDRE</sequence>
<evidence type="ECO:0000313" key="3">
    <source>
        <dbReference type="EMBL" id="OBS09406.1"/>
    </source>
</evidence>
<protein>
    <submittedName>
        <fullName evidence="3">Hydroxylase</fullName>
    </submittedName>
</protein>
<dbReference type="Proteomes" id="UP000029273">
    <property type="component" value="Unassembled WGS sequence"/>
</dbReference>
<dbReference type="GO" id="GO:0071949">
    <property type="term" value="F:FAD binding"/>
    <property type="evidence" value="ECO:0007669"/>
    <property type="project" value="InterPro"/>
</dbReference>
<name>A0A1A6C4B6_9GAMM</name>
<dbReference type="InterPro" id="IPR036188">
    <property type="entry name" value="FAD/NAD-bd_sf"/>
</dbReference>
<dbReference type="RefSeq" id="WP_236717280.1">
    <property type="nucleotide sequence ID" value="NZ_JQSG02000003.1"/>
</dbReference>
<reference evidence="3 4" key="1">
    <citation type="journal article" date="2014" name="Genome Announc.">
        <title>Draft Genome Sequence of the Iron-Oxidizing, Acidophilic, and Halotolerant 'Thiobacillus prosperus' Type Strain DSM 5130.</title>
        <authorList>
            <person name="Ossandon F.J."/>
            <person name="Cardenas J.P."/>
            <person name="Corbett M."/>
            <person name="Quatrini R."/>
            <person name="Holmes D.S."/>
            <person name="Watkin E."/>
        </authorList>
    </citation>
    <scope>NUCLEOTIDE SEQUENCE [LARGE SCALE GENOMIC DNA]</scope>
    <source>
        <strain evidence="3 4">DSM 5130</strain>
    </source>
</reference>
<dbReference type="InterPro" id="IPR050816">
    <property type="entry name" value="Flavin-dep_Halogenase_NPB"/>
</dbReference>
<comment type="caution">
    <text evidence="3">The sequence shown here is derived from an EMBL/GenBank/DDBJ whole genome shotgun (WGS) entry which is preliminary data.</text>
</comment>
<keyword evidence="1" id="KW-1133">Transmembrane helix</keyword>
<feature type="domain" description="FAD-binding" evidence="2">
    <location>
        <begin position="13"/>
        <end position="359"/>
    </location>
</feature>
<dbReference type="Pfam" id="PF01494">
    <property type="entry name" value="FAD_binding_3"/>
    <property type="match status" value="1"/>
</dbReference>
<keyword evidence="1" id="KW-0472">Membrane</keyword>